<feature type="region of interest" description="Disordered" evidence="7">
    <location>
        <begin position="302"/>
        <end position="336"/>
    </location>
</feature>
<evidence type="ECO:0000256" key="7">
    <source>
        <dbReference type="SAM" id="MobiDB-lite"/>
    </source>
</evidence>
<feature type="compositionally biased region" description="Low complexity" evidence="7">
    <location>
        <begin position="87"/>
        <end position="107"/>
    </location>
</feature>
<keyword evidence="12" id="KW-1185">Reference proteome</keyword>
<evidence type="ECO:0000256" key="8">
    <source>
        <dbReference type="SAM" id="Phobius"/>
    </source>
</evidence>
<dbReference type="GO" id="GO:0016020">
    <property type="term" value="C:membrane"/>
    <property type="evidence" value="ECO:0007669"/>
    <property type="project" value="UniProtKB-SubCell"/>
</dbReference>
<sequence length="336" mass="35117">MYATTTSLMSIARQVILAALVMALAVHAQDYSGIGSMPFWSGIGMNGPLPGIGSGSSGSGSSGSGSGSGSDSGSVTGSGTGSGSGPSTGSSDPGPDSGPDSSPAVSGASTGFDFSEAMTARAIHGILAATAMVACFPTGAILMRLLGGRNGFFAHAVLQILGIVFYIAAVGMGIHLALEVRDIGVDFLLDPRINYHAIIGLVVLGCMLVQPLLGLMHHERFKKTGRRQVWSYLHLSIGRLAMTAGMANGAVGLWMARATHTVKAMYVGGAIGMWCIWMLVGAWHEWHIWSWRLSTSQARDTERQLEIEQPSASEEGQDEEVKDTEDGHVRHVDATV</sequence>
<gene>
    <name evidence="11" type="ORF">C8A05DRAFT_32261</name>
</gene>
<feature type="transmembrane region" description="Helical" evidence="8">
    <location>
        <begin position="237"/>
        <end position="258"/>
    </location>
</feature>
<dbReference type="SMART" id="SM00665">
    <property type="entry name" value="B561"/>
    <property type="match status" value="1"/>
</dbReference>
<feature type="transmembrane region" description="Helical" evidence="8">
    <location>
        <begin position="152"/>
        <end position="175"/>
    </location>
</feature>
<dbReference type="Gene3D" id="1.20.120.1770">
    <property type="match status" value="1"/>
</dbReference>
<protein>
    <recommendedName>
        <fullName evidence="10">Cytochrome b561 domain-containing protein</fullName>
    </recommendedName>
</protein>
<feature type="compositionally biased region" description="Gly residues" evidence="7">
    <location>
        <begin position="51"/>
        <end position="86"/>
    </location>
</feature>
<evidence type="ECO:0000313" key="12">
    <source>
        <dbReference type="Proteomes" id="UP001303889"/>
    </source>
</evidence>
<feature type="signal peptide" evidence="9">
    <location>
        <begin position="1"/>
        <end position="28"/>
    </location>
</feature>
<feature type="compositionally biased region" description="Basic and acidic residues" evidence="7">
    <location>
        <begin position="324"/>
        <end position="336"/>
    </location>
</feature>
<dbReference type="PANTHER" id="PTHR47797">
    <property type="entry name" value="DEHYDROGENASE, PUTATIVE (AFU_ORTHOLOGUE AFUA_8G05805)-RELATED"/>
    <property type="match status" value="1"/>
</dbReference>
<keyword evidence="9" id="KW-0732">Signal</keyword>
<feature type="transmembrane region" description="Helical" evidence="8">
    <location>
        <begin position="195"/>
        <end position="216"/>
    </location>
</feature>
<name>A0AAN6RUZ4_9PEZI</name>
<evidence type="ECO:0000313" key="11">
    <source>
        <dbReference type="EMBL" id="KAK3903965.1"/>
    </source>
</evidence>
<feature type="domain" description="Cytochrome b561" evidence="10">
    <location>
        <begin position="123"/>
        <end position="253"/>
    </location>
</feature>
<feature type="transmembrane region" description="Helical" evidence="8">
    <location>
        <begin position="264"/>
        <end position="283"/>
    </location>
</feature>
<evidence type="ECO:0000259" key="10">
    <source>
        <dbReference type="SMART" id="SM00665"/>
    </source>
</evidence>
<feature type="transmembrane region" description="Helical" evidence="8">
    <location>
        <begin position="122"/>
        <end position="145"/>
    </location>
</feature>
<evidence type="ECO:0000256" key="6">
    <source>
        <dbReference type="ARBA" id="ARBA00023136"/>
    </source>
</evidence>
<accession>A0AAN6RUZ4</accession>
<dbReference type="Proteomes" id="UP001303889">
    <property type="component" value="Unassembled WGS sequence"/>
</dbReference>
<proteinExistence type="predicted"/>
<evidence type="ECO:0000256" key="1">
    <source>
        <dbReference type="ARBA" id="ARBA00004370"/>
    </source>
</evidence>
<keyword evidence="3 8" id="KW-0812">Transmembrane</keyword>
<dbReference type="EMBL" id="MU855420">
    <property type="protein sequence ID" value="KAK3903965.1"/>
    <property type="molecule type" value="Genomic_DNA"/>
</dbReference>
<keyword evidence="5 8" id="KW-1133">Transmembrane helix</keyword>
<evidence type="ECO:0000256" key="3">
    <source>
        <dbReference type="ARBA" id="ARBA00022692"/>
    </source>
</evidence>
<evidence type="ECO:0000256" key="5">
    <source>
        <dbReference type="ARBA" id="ARBA00022989"/>
    </source>
</evidence>
<evidence type="ECO:0000256" key="9">
    <source>
        <dbReference type="SAM" id="SignalP"/>
    </source>
</evidence>
<evidence type="ECO:0000256" key="2">
    <source>
        <dbReference type="ARBA" id="ARBA00022448"/>
    </source>
</evidence>
<feature type="chain" id="PRO_5042864360" description="Cytochrome b561 domain-containing protein" evidence="9">
    <location>
        <begin position="29"/>
        <end position="336"/>
    </location>
</feature>
<organism evidence="11 12">
    <name type="scientific">Staphylotrichum tortipilum</name>
    <dbReference type="NCBI Taxonomy" id="2831512"/>
    <lineage>
        <taxon>Eukaryota</taxon>
        <taxon>Fungi</taxon>
        <taxon>Dikarya</taxon>
        <taxon>Ascomycota</taxon>
        <taxon>Pezizomycotina</taxon>
        <taxon>Sordariomycetes</taxon>
        <taxon>Sordariomycetidae</taxon>
        <taxon>Sordariales</taxon>
        <taxon>Chaetomiaceae</taxon>
        <taxon>Staphylotrichum</taxon>
    </lineage>
</organism>
<keyword evidence="2" id="KW-0813">Transport</keyword>
<evidence type="ECO:0000256" key="4">
    <source>
        <dbReference type="ARBA" id="ARBA00022982"/>
    </source>
</evidence>
<dbReference type="InterPro" id="IPR006593">
    <property type="entry name" value="Cyt_b561/ferric_Rdtase_TM"/>
</dbReference>
<keyword evidence="4" id="KW-0249">Electron transport</keyword>
<comment type="subcellular location">
    <subcellularLocation>
        <location evidence="1">Membrane</location>
    </subcellularLocation>
</comment>
<comment type="caution">
    <text evidence="11">The sequence shown here is derived from an EMBL/GenBank/DDBJ whole genome shotgun (WGS) entry which is preliminary data.</text>
</comment>
<reference evidence="11" key="1">
    <citation type="journal article" date="2023" name="Mol. Phylogenet. Evol.">
        <title>Genome-scale phylogeny and comparative genomics of the fungal order Sordariales.</title>
        <authorList>
            <person name="Hensen N."/>
            <person name="Bonometti L."/>
            <person name="Westerberg I."/>
            <person name="Brannstrom I.O."/>
            <person name="Guillou S."/>
            <person name="Cros-Aarteil S."/>
            <person name="Calhoun S."/>
            <person name="Haridas S."/>
            <person name="Kuo A."/>
            <person name="Mondo S."/>
            <person name="Pangilinan J."/>
            <person name="Riley R."/>
            <person name="LaButti K."/>
            <person name="Andreopoulos B."/>
            <person name="Lipzen A."/>
            <person name="Chen C."/>
            <person name="Yan M."/>
            <person name="Daum C."/>
            <person name="Ng V."/>
            <person name="Clum A."/>
            <person name="Steindorff A."/>
            <person name="Ohm R.A."/>
            <person name="Martin F."/>
            <person name="Silar P."/>
            <person name="Natvig D.O."/>
            <person name="Lalanne C."/>
            <person name="Gautier V."/>
            <person name="Ament-Velasquez S.L."/>
            <person name="Kruys A."/>
            <person name="Hutchinson M.I."/>
            <person name="Powell A.J."/>
            <person name="Barry K."/>
            <person name="Miller A.N."/>
            <person name="Grigoriev I.V."/>
            <person name="Debuchy R."/>
            <person name="Gladieux P."/>
            <person name="Hiltunen Thoren M."/>
            <person name="Johannesson H."/>
        </authorList>
    </citation>
    <scope>NUCLEOTIDE SEQUENCE</scope>
    <source>
        <strain evidence="11">CBS 103.79</strain>
    </source>
</reference>
<reference evidence="11" key="2">
    <citation type="submission" date="2023-05" db="EMBL/GenBank/DDBJ databases">
        <authorList>
            <consortium name="Lawrence Berkeley National Laboratory"/>
            <person name="Steindorff A."/>
            <person name="Hensen N."/>
            <person name="Bonometti L."/>
            <person name="Westerberg I."/>
            <person name="Brannstrom I.O."/>
            <person name="Guillou S."/>
            <person name="Cros-Aarteil S."/>
            <person name="Calhoun S."/>
            <person name="Haridas S."/>
            <person name="Kuo A."/>
            <person name="Mondo S."/>
            <person name="Pangilinan J."/>
            <person name="Riley R."/>
            <person name="Labutti K."/>
            <person name="Andreopoulos B."/>
            <person name="Lipzen A."/>
            <person name="Chen C."/>
            <person name="Yanf M."/>
            <person name="Daum C."/>
            <person name="Ng V."/>
            <person name="Clum A."/>
            <person name="Ohm R."/>
            <person name="Martin F."/>
            <person name="Silar P."/>
            <person name="Natvig D."/>
            <person name="Lalanne C."/>
            <person name="Gautier V."/>
            <person name="Ament-Velasquez S.L."/>
            <person name="Kruys A."/>
            <person name="Hutchinson M.I."/>
            <person name="Powell A.J."/>
            <person name="Barry K."/>
            <person name="Miller A.N."/>
            <person name="Grigoriev I.V."/>
            <person name="Debuchy R."/>
            <person name="Gladieux P."/>
            <person name="Thoren M.H."/>
            <person name="Johannesson H."/>
        </authorList>
    </citation>
    <scope>NUCLEOTIDE SEQUENCE</scope>
    <source>
        <strain evidence="11">CBS 103.79</strain>
    </source>
</reference>
<feature type="region of interest" description="Disordered" evidence="7">
    <location>
        <begin position="51"/>
        <end position="107"/>
    </location>
</feature>
<dbReference type="AlphaFoldDB" id="A0AAN6RUZ4"/>
<dbReference type="PANTHER" id="PTHR47797:SF1">
    <property type="entry name" value="CYTOCHROME B561 DOMAIN-CONTAINING PROTEIN-RELATED"/>
    <property type="match status" value="1"/>
</dbReference>
<keyword evidence="6 8" id="KW-0472">Membrane</keyword>
<dbReference type="CDD" id="cd08760">
    <property type="entry name" value="Cyt_b561_FRRS1_like"/>
    <property type="match status" value="1"/>
</dbReference>